<name>A0A1G2JKQ7_9BACT</name>
<dbReference type="Pfam" id="PF04545">
    <property type="entry name" value="Sigma70_r4"/>
    <property type="match status" value="1"/>
</dbReference>
<dbReference type="Gene3D" id="1.10.10.10">
    <property type="entry name" value="Winged helix-like DNA-binding domain superfamily/Winged helix DNA-binding domain"/>
    <property type="match status" value="1"/>
</dbReference>
<accession>A0A1G2JKQ7</accession>
<dbReference type="Pfam" id="PF05066">
    <property type="entry name" value="HARE-HTH"/>
    <property type="match status" value="1"/>
</dbReference>
<dbReference type="PROSITE" id="PS51913">
    <property type="entry name" value="HTH_HARE"/>
    <property type="match status" value="1"/>
</dbReference>
<comment type="caution">
    <text evidence="3">The sequence shown here is derived from an EMBL/GenBank/DDBJ whole genome shotgun (WGS) entry which is preliminary data.</text>
</comment>
<dbReference type="InterPro" id="IPR038087">
    <property type="entry name" value="RNAP_delta_N_dom_sf"/>
</dbReference>
<evidence type="ECO:0000313" key="4">
    <source>
        <dbReference type="Proteomes" id="UP000178935"/>
    </source>
</evidence>
<dbReference type="InterPro" id="IPR013324">
    <property type="entry name" value="RNA_pol_sigma_r3/r4-like"/>
</dbReference>
<gene>
    <name evidence="3" type="ORF">A2561_03485</name>
</gene>
<dbReference type="SUPFAM" id="SSF88659">
    <property type="entry name" value="Sigma3 and sigma4 domains of RNA polymerase sigma factors"/>
    <property type="match status" value="1"/>
</dbReference>
<evidence type="ECO:0000256" key="1">
    <source>
        <dbReference type="ARBA" id="ARBA00023163"/>
    </source>
</evidence>
<dbReference type="GO" id="GO:0003700">
    <property type="term" value="F:DNA-binding transcription factor activity"/>
    <property type="evidence" value="ECO:0007669"/>
    <property type="project" value="InterPro"/>
</dbReference>
<dbReference type="Proteomes" id="UP000178935">
    <property type="component" value="Unassembled WGS sequence"/>
</dbReference>
<reference evidence="3 4" key="1">
    <citation type="journal article" date="2016" name="Nat. Commun.">
        <title>Thousands of microbial genomes shed light on interconnected biogeochemical processes in an aquifer system.</title>
        <authorList>
            <person name="Anantharaman K."/>
            <person name="Brown C.T."/>
            <person name="Hug L.A."/>
            <person name="Sharon I."/>
            <person name="Castelle C.J."/>
            <person name="Probst A.J."/>
            <person name="Thomas B.C."/>
            <person name="Singh A."/>
            <person name="Wilkins M.J."/>
            <person name="Karaoz U."/>
            <person name="Brodie E.L."/>
            <person name="Williams K.H."/>
            <person name="Hubbard S.S."/>
            <person name="Banfield J.F."/>
        </authorList>
    </citation>
    <scope>NUCLEOTIDE SEQUENCE [LARGE SCALE GENOMIC DNA]</scope>
</reference>
<dbReference type="InterPro" id="IPR000943">
    <property type="entry name" value="RNA_pol_sigma70"/>
</dbReference>
<dbReference type="AlphaFoldDB" id="A0A1G2JKQ7"/>
<feature type="domain" description="HTH HARE-type" evidence="2">
    <location>
        <begin position="208"/>
        <end position="274"/>
    </location>
</feature>
<dbReference type="InterPro" id="IPR007630">
    <property type="entry name" value="RNA_pol_sigma70_r4"/>
</dbReference>
<sequence>MTKLNYAQLYTKLTKGLSPKSKNIFDRRFGVKNGKPETLESIGDSLHITRERVRQIEEVGFNFVRKNNQETLDKVFKEFVDYFTKNGGLRREDLVLEELGGKKNKPFVLFFLTISDLFTRVCEKKDFFYFWSIIPDAKNKVKETLDSLVKDIDVVGKVMARKDVIVSFASKNNLSNEAVSSYLEISKNIQTNREGKLGLVHWPEIKPRGVKDRAFLTFKKHGKPLHFTDVAKMIDKLEYNQPNKKTYAQTVHNELIKDSRFVLVGRGTYALSEWGYTPGTIKDVIIKVLQTKNQPTHKDEIVKEVLSQRMVAKNTVLMNLNIKNNFDKDDKGNYFIRKIESV</sequence>
<dbReference type="GO" id="GO:0006352">
    <property type="term" value="P:DNA-templated transcription initiation"/>
    <property type="evidence" value="ECO:0007669"/>
    <property type="project" value="InterPro"/>
</dbReference>
<evidence type="ECO:0000259" key="2">
    <source>
        <dbReference type="PROSITE" id="PS51913"/>
    </source>
</evidence>
<evidence type="ECO:0000313" key="3">
    <source>
        <dbReference type="EMBL" id="OGZ87727.1"/>
    </source>
</evidence>
<dbReference type="InterPro" id="IPR007759">
    <property type="entry name" value="Asxl_HARE-HTH"/>
</dbReference>
<proteinExistence type="predicted"/>
<dbReference type="EMBL" id="MHPU01000039">
    <property type="protein sequence ID" value="OGZ87727.1"/>
    <property type="molecule type" value="Genomic_DNA"/>
</dbReference>
<keyword evidence="1" id="KW-0804">Transcription</keyword>
<dbReference type="PRINTS" id="PR00046">
    <property type="entry name" value="SIGMA70FCT"/>
</dbReference>
<dbReference type="Gene3D" id="1.10.10.1250">
    <property type="entry name" value="RNA polymerase, subunit delta, N-terminal domain"/>
    <property type="match status" value="1"/>
</dbReference>
<protein>
    <recommendedName>
        <fullName evidence="2">HTH HARE-type domain-containing protein</fullName>
    </recommendedName>
</protein>
<dbReference type="InterPro" id="IPR036388">
    <property type="entry name" value="WH-like_DNA-bd_sf"/>
</dbReference>
<organism evidence="3 4">
    <name type="scientific">Candidatus Staskawiczbacteria bacterium RIFOXYD1_FULL_32_13</name>
    <dbReference type="NCBI Taxonomy" id="1802234"/>
    <lineage>
        <taxon>Bacteria</taxon>
        <taxon>Candidatus Staskawicziibacteriota</taxon>
    </lineage>
</organism>